<proteinExistence type="predicted"/>
<feature type="compositionally biased region" description="Polar residues" evidence="1">
    <location>
        <begin position="53"/>
        <end position="73"/>
    </location>
</feature>
<dbReference type="AlphaFoldDB" id="A0A6A6B6L3"/>
<gene>
    <name evidence="2" type="ORF">K452DRAFT_74747</name>
</gene>
<dbReference type="Proteomes" id="UP000799438">
    <property type="component" value="Unassembled WGS sequence"/>
</dbReference>
<name>A0A6A6B6L3_9PEZI</name>
<evidence type="ECO:0000313" key="3">
    <source>
        <dbReference type="Proteomes" id="UP000799438"/>
    </source>
</evidence>
<feature type="region of interest" description="Disordered" evidence="1">
    <location>
        <begin position="91"/>
        <end position="136"/>
    </location>
</feature>
<evidence type="ECO:0000256" key="1">
    <source>
        <dbReference type="SAM" id="MobiDB-lite"/>
    </source>
</evidence>
<dbReference type="RefSeq" id="XP_033395001.1">
    <property type="nucleotide sequence ID" value="XM_033547088.1"/>
</dbReference>
<organism evidence="2 3">
    <name type="scientific">Aplosporella prunicola CBS 121167</name>
    <dbReference type="NCBI Taxonomy" id="1176127"/>
    <lineage>
        <taxon>Eukaryota</taxon>
        <taxon>Fungi</taxon>
        <taxon>Dikarya</taxon>
        <taxon>Ascomycota</taxon>
        <taxon>Pezizomycotina</taxon>
        <taxon>Dothideomycetes</taxon>
        <taxon>Dothideomycetes incertae sedis</taxon>
        <taxon>Botryosphaeriales</taxon>
        <taxon>Aplosporellaceae</taxon>
        <taxon>Aplosporella</taxon>
    </lineage>
</organism>
<dbReference type="EMBL" id="ML995493">
    <property type="protein sequence ID" value="KAF2139288.1"/>
    <property type="molecule type" value="Genomic_DNA"/>
</dbReference>
<accession>A0A6A6B6L3</accession>
<sequence>MRTVNPGEKLRYLPGLPDVVGRRSCAFRVLAMPARLSTTKPRDVFLPNAQLTAQGRSNGTLPSAPRQTATTPSAHGHSRLQRCFSLCAGSAEAPPPLANPHQPKKQPARKTRYLGNDSPQTRRILSRTRTPLRERPPRTLLARKLPSGVAAHPSLGSFPGQRYRAKM</sequence>
<evidence type="ECO:0000313" key="2">
    <source>
        <dbReference type="EMBL" id="KAF2139288.1"/>
    </source>
</evidence>
<keyword evidence="3" id="KW-1185">Reference proteome</keyword>
<feature type="compositionally biased region" description="Basic residues" evidence="1">
    <location>
        <begin position="102"/>
        <end position="112"/>
    </location>
</feature>
<protein>
    <submittedName>
        <fullName evidence="2">Uncharacterized protein</fullName>
    </submittedName>
</protein>
<dbReference type="GeneID" id="54304595"/>
<reference evidence="2" key="1">
    <citation type="journal article" date="2020" name="Stud. Mycol.">
        <title>101 Dothideomycetes genomes: a test case for predicting lifestyles and emergence of pathogens.</title>
        <authorList>
            <person name="Haridas S."/>
            <person name="Albert R."/>
            <person name="Binder M."/>
            <person name="Bloem J."/>
            <person name="Labutti K."/>
            <person name="Salamov A."/>
            <person name="Andreopoulos B."/>
            <person name="Baker S."/>
            <person name="Barry K."/>
            <person name="Bills G."/>
            <person name="Bluhm B."/>
            <person name="Cannon C."/>
            <person name="Castanera R."/>
            <person name="Culley D."/>
            <person name="Daum C."/>
            <person name="Ezra D."/>
            <person name="Gonzalez J."/>
            <person name="Henrissat B."/>
            <person name="Kuo A."/>
            <person name="Liang C."/>
            <person name="Lipzen A."/>
            <person name="Lutzoni F."/>
            <person name="Magnuson J."/>
            <person name="Mondo S."/>
            <person name="Nolan M."/>
            <person name="Ohm R."/>
            <person name="Pangilinan J."/>
            <person name="Park H.-J."/>
            <person name="Ramirez L."/>
            <person name="Alfaro M."/>
            <person name="Sun H."/>
            <person name="Tritt A."/>
            <person name="Yoshinaga Y."/>
            <person name="Zwiers L.-H."/>
            <person name="Turgeon B."/>
            <person name="Goodwin S."/>
            <person name="Spatafora J."/>
            <person name="Crous P."/>
            <person name="Grigoriev I."/>
        </authorList>
    </citation>
    <scope>NUCLEOTIDE SEQUENCE</scope>
    <source>
        <strain evidence="2">CBS 121167</strain>
    </source>
</reference>
<feature type="region of interest" description="Disordered" evidence="1">
    <location>
        <begin position="53"/>
        <end position="78"/>
    </location>
</feature>